<gene>
    <name evidence="1" type="ORF">NCTC10894_00272</name>
</gene>
<proteinExistence type="predicted"/>
<dbReference type="AlphaFoldDB" id="A0AAJ4ZI66"/>
<evidence type="ECO:0000313" key="1">
    <source>
        <dbReference type="EMBL" id="SUD95942.1"/>
    </source>
</evidence>
<sequence>MTQQEPALEATCLRGLLRYLGSGPRSQYRGPVTDLTRDDVDALLMWWALSKPVGALASRCASRPREISPSFEEFRREVSGELPGPPDAAASALLQAVTCDSAAFIVNEASGTWLSGPNRVLAKTLDSARTALRSAALHARGGLFEGPAQERLSVIDDALRTAPLREILNSPAGRARLNAHDRRQAAKARAPLYRLAWDCASTATAIENLEPEAIAALLQCELLPRLETWRLFELACLLDVAAALSAVTGDSCRLDMSFATTRPAARIGNLQVWWQRAIAARSRPYLDEGERKAADLASSLGVNAGTARADLTVERDGRVLGIVECKWFGNEASAPGAILEACGQIVGYARDAAWRQHESADDLLTRSVIALARRGPAPLRLGHGPIGCVGLDDLGGDALYPWASLIAAA</sequence>
<comment type="caution">
    <text evidence="1">The sequence shown here is derived from an EMBL/GenBank/DDBJ whole genome shotgun (WGS) entry which is preliminary data.</text>
</comment>
<protein>
    <submittedName>
        <fullName evidence="1">Uncharacterized protein</fullName>
    </submittedName>
</protein>
<accession>A0AAJ4ZI66</accession>
<organism evidence="1 2">
    <name type="scientific">Ralstonia mannitolilytica</name>
    <dbReference type="NCBI Taxonomy" id="105219"/>
    <lineage>
        <taxon>Bacteria</taxon>
        <taxon>Pseudomonadati</taxon>
        <taxon>Pseudomonadota</taxon>
        <taxon>Betaproteobacteria</taxon>
        <taxon>Burkholderiales</taxon>
        <taxon>Burkholderiaceae</taxon>
        <taxon>Ralstonia</taxon>
    </lineage>
</organism>
<evidence type="ECO:0000313" key="2">
    <source>
        <dbReference type="Proteomes" id="UP000255008"/>
    </source>
</evidence>
<dbReference type="EMBL" id="UGVE01000001">
    <property type="protein sequence ID" value="SUD95942.1"/>
    <property type="molecule type" value="Genomic_DNA"/>
</dbReference>
<name>A0AAJ4ZI66_9RALS</name>
<reference evidence="1 2" key="1">
    <citation type="submission" date="2018-06" db="EMBL/GenBank/DDBJ databases">
        <authorList>
            <consortium name="Pathogen Informatics"/>
            <person name="Doyle S."/>
        </authorList>
    </citation>
    <scope>NUCLEOTIDE SEQUENCE [LARGE SCALE GENOMIC DNA]</scope>
    <source>
        <strain evidence="1 2">NCTC10894</strain>
    </source>
</reference>
<dbReference type="Proteomes" id="UP000255008">
    <property type="component" value="Unassembled WGS sequence"/>
</dbReference>